<dbReference type="EMBL" id="CP089983">
    <property type="protein sequence ID" value="WXB00497.1"/>
    <property type="molecule type" value="Genomic_DNA"/>
</dbReference>
<protein>
    <submittedName>
        <fullName evidence="2">HAD-IA family hydrolase</fullName>
    </submittedName>
</protein>
<evidence type="ECO:0000256" key="1">
    <source>
        <dbReference type="SAM" id="MobiDB-lite"/>
    </source>
</evidence>
<dbReference type="NCBIfam" id="TIGR01509">
    <property type="entry name" value="HAD-SF-IA-v3"/>
    <property type="match status" value="1"/>
</dbReference>
<gene>
    <name evidence="2" type="ORF">LVJ94_26680</name>
</gene>
<organism evidence="2 3">
    <name type="scientific">Pendulispora rubella</name>
    <dbReference type="NCBI Taxonomy" id="2741070"/>
    <lineage>
        <taxon>Bacteria</taxon>
        <taxon>Pseudomonadati</taxon>
        <taxon>Myxococcota</taxon>
        <taxon>Myxococcia</taxon>
        <taxon>Myxococcales</taxon>
        <taxon>Sorangiineae</taxon>
        <taxon>Pendulisporaceae</taxon>
        <taxon>Pendulispora</taxon>
    </lineage>
</organism>
<keyword evidence="2" id="KW-0378">Hydrolase</keyword>
<dbReference type="Gene3D" id="1.10.150.240">
    <property type="entry name" value="Putative phosphatase, domain 2"/>
    <property type="match status" value="1"/>
</dbReference>
<feature type="compositionally biased region" description="Basic and acidic residues" evidence="1">
    <location>
        <begin position="486"/>
        <end position="495"/>
    </location>
</feature>
<dbReference type="InterPro" id="IPR036412">
    <property type="entry name" value="HAD-like_sf"/>
</dbReference>
<dbReference type="PANTHER" id="PTHR43611">
    <property type="entry name" value="ALPHA-D-GLUCOSE 1-PHOSPHATE PHOSPHATASE"/>
    <property type="match status" value="1"/>
</dbReference>
<evidence type="ECO:0000313" key="2">
    <source>
        <dbReference type="EMBL" id="WXB00497.1"/>
    </source>
</evidence>
<dbReference type="GO" id="GO:0016787">
    <property type="term" value="F:hydrolase activity"/>
    <property type="evidence" value="ECO:0007669"/>
    <property type="project" value="UniProtKB-KW"/>
</dbReference>
<evidence type="ECO:0000313" key="3">
    <source>
        <dbReference type="Proteomes" id="UP001374803"/>
    </source>
</evidence>
<accession>A0ABZ2KPN5</accession>
<dbReference type="RefSeq" id="WP_394830098.1">
    <property type="nucleotide sequence ID" value="NZ_CP089929.1"/>
</dbReference>
<dbReference type="InterPro" id="IPR023214">
    <property type="entry name" value="HAD_sf"/>
</dbReference>
<dbReference type="SUPFAM" id="SSF56784">
    <property type="entry name" value="HAD-like"/>
    <property type="match status" value="1"/>
</dbReference>
<name>A0ABZ2KPN5_9BACT</name>
<dbReference type="Pfam" id="PF00702">
    <property type="entry name" value="Hydrolase"/>
    <property type="match status" value="1"/>
</dbReference>
<dbReference type="InterPro" id="IPR006439">
    <property type="entry name" value="HAD-SF_hydro_IA"/>
</dbReference>
<dbReference type="InterPro" id="IPR023198">
    <property type="entry name" value="PGP-like_dom2"/>
</dbReference>
<dbReference type="Gene3D" id="3.40.50.1000">
    <property type="entry name" value="HAD superfamily/HAD-like"/>
    <property type="match status" value="1"/>
</dbReference>
<dbReference type="PANTHER" id="PTHR43611:SF3">
    <property type="entry name" value="FLAVIN MONONUCLEOTIDE HYDROLASE 1, CHLOROPLATIC"/>
    <property type="match status" value="1"/>
</dbReference>
<sequence>MAHIAPVYDTLIIDIGDVLFTWSAETKTAISPRTLRKILNTATWFEYEKGQRSEVDCYSTIGRELDLSPDDIAAALRGARDSLMARTEMVTLLRELKPGRRVYAMSNISEPDAIVLRNKLLDWDVFDRVFTSAAAGARKPNIDFYQYVLEQTGADPRRTIFVDDRLDNLVTARSFGMRGVAYDHFANVERTLRNLCGDPVERGEAFLHAHAKNHLSYTSTHQTINENFTQLLLLEATGDPSLVDYTEYEGPFNFFREAEQSAEFPCDVDTTSVGLTVSERIAPSIKDGVMDEILRLRSSDRIVPVYFDRRRSRLDPVVCTNALTLFYANERGHELAETLDWVHRVLQYRAYIEGTRYYESPEAFLFFISRLLDVAPELRSRLGPLLAARVRERLGARGDALALAMRLIVCAKLNIEASVDVRTLLDLQEVDGAWSGWFYKFGSSGVLSGNRGLTTALAVKAIEGQRRLRNAIARPTADSMEIARPQRRDGVIEKRASRRPCAGLGTSATKKPSASCDKETGIAFSRADQPTG</sequence>
<keyword evidence="3" id="KW-1185">Reference proteome</keyword>
<feature type="region of interest" description="Disordered" evidence="1">
    <location>
        <begin position="486"/>
        <end position="532"/>
    </location>
</feature>
<dbReference type="NCBIfam" id="TIGR01549">
    <property type="entry name" value="HAD-SF-IA-v1"/>
    <property type="match status" value="1"/>
</dbReference>
<reference evidence="2" key="1">
    <citation type="submission" date="2021-12" db="EMBL/GenBank/DDBJ databases">
        <title>Discovery of the Pendulisporaceae a myxobacterial family with distinct sporulation behavior and unique specialized metabolism.</title>
        <authorList>
            <person name="Garcia R."/>
            <person name="Popoff A."/>
            <person name="Bader C.D."/>
            <person name="Loehr J."/>
            <person name="Walesch S."/>
            <person name="Walt C."/>
            <person name="Boldt J."/>
            <person name="Bunk B."/>
            <person name="Haeckl F.J.F.P.J."/>
            <person name="Gunesch A.P."/>
            <person name="Birkelbach J."/>
            <person name="Nuebel U."/>
            <person name="Pietschmann T."/>
            <person name="Bach T."/>
            <person name="Mueller R."/>
        </authorList>
    </citation>
    <scope>NUCLEOTIDE SEQUENCE</scope>
    <source>
        <strain evidence="2">MSr11367</strain>
    </source>
</reference>
<dbReference type="Proteomes" id="UP001374803">
    <property type="component" value="Chromosome"/>
</dbReference>
<proteinExistence type="predicted"/>